<dbReference type="AlphaFoldDB" id="A0A6L8Q747"/>
<comment type="caution">
    <text evidence="2">The sequence shown here is derived from an EMBL/GenBank/DDBJ whole genome shotgun (WGS) entry which is preliminary data.</text>
</comment>
<evidence type="ECO:0000313" key="3">
    <source>
        <dbReference type="Proteomes" id="UP000472380"/>
    </source>
</evidence>
<organism evidence="2 3">
    <name type="scientific">Adlercreutzia equolifaciens</name>
    <dbReference type="NCBI Taxonomy" id="446660"/>
    <lineage>
        <taxon>Bacteria</taxon>
        <taxon>Bacillati</taxon>
        <taxon>Actinomycetota</taxon>
        <taxon>Coriobacteriia</taxon>
        <taxon>Eggerthellales</taxon>
        <taxon>Eggerthellaceae</taxon>
        <taxon>Adlercreutzia</taxon>
    </lineage>
</organism>
<evidence type="ECO:0000259" key="1">
    <source>
        <dbReference type="Pfam" id="PF13542"/>
    </source>
</evidence>
<evidence type="ECO:0000313" key="2">
    <source>
        <dbReference type="EMBL" id="MZG29137.1"/>
    </source>
</evidence>
<dbReference type="Pfam" id="PF13542">
    <property type="entry name" value="HTH_Tnp_ISL3"/>
    <property type="match status" value="1"/>
</dbReference>
<dbReference type="InterPro" id="IPR032877">
    <property type="entry name" value="Transposase_HTH"/>
</dbReference>
<reference evidence="2 3" key="1">
    <citation type="submission" date="2019-07" db="EMBL/GenBank/DDBJ databases">
        <title>Draft genome sequence of Adlercreutzia equolifaciens IPLA 37004, a human intestinal strain that does not produces equol from daidzein.</title>
        <authorList>
            <person name="Vazquez L."/>
            <person name="Florez A.B."/>
            <person name="Mayo B."/>
        </authorList>
    </citation>
    <scope>NUCLEOTIDE SEQUENCE [LARGE SCALE GENOMIC DNA]</scope>
    <source>
        <strain evidence="2 3">IPLA 37004</strain>
    </source>
</reference>
<sequence length="127" mass="14252">RTEAVPWARHGARFTRDFEDWVAWLAVRCTASAVSELARVEWHSVGGVCRRVYAELEAARGASRFDGVRRIGIDETSYKKGHKYVTVLPPMYFPPFTPMIHNRSRQPAPAGYANVFPPLSAPPPNLS</sequence>
<gene>
    <name evidence="2" type="ORF">FM068_11255</name>
</gene>
<name>A0A6L8Q747_9ACTN</name>
<dbReference type="RefSeq" id="WP_161128481.1">
    <property type="nucleotide sequence ID" value="NZ_VJNE01000068.1"/>
</dbReference>
<feature type="non-terminal residue" evidence="2">
    <location>
        <position position="127"/>
    </location>
</feature>
<dbReference type="EMBL" id="VJNE01000068">
    <property type="protein sequence ID" value="MZG29137.1"/>
    <property type="molecule type" value="Genomic_DNA"/>
</dbReference>
<dbReference type="Proteomes" id="UP000472380">
    <property type="component" value="Unassembled WGS sequence"/>
</dbReference>
<feature type="non-terminal residue" evidence="2">
    <location>
        <position position="1"/>
    </location>
</feature>
<protein>
    <submittedName>
        <fullName evidence="2">ISL3 family transposase</fullName>
    </submittedName>
</protein>
<feature type="domain" description="Transposase IS204/IS1001/IS1096/IS1165 helix-turn-helix" evidence="1">
    <location>
        <begin position="3"/>
        <end position="52"/>
    </location>
</feature>
<accession>A0A6L8Q747</accession>
<proteinExistence type="predicted"/>